<accession>A0AAW2Z174</accession>
<sequence>MDYFSDNVDYQGQKKAEVLYQVIMIAFAVIGTVYGFYTQRFSDTLIISAAGLVVAGLVCIPSWPFLRKNQLKWLNTIMVPAEEVGGKAPVVDKSNVSRFL</sequence>
<evidence type="ECO:0000256" key="8">
    <source>
        <dbReference type="ARBA" id="ARBA00045204"/>
    </source>
</evidence>
<dbReference type="Pfam" id="PF06645">
    <property type="entry name" value="SPC12"/>
    <property type="match status" value="1"/>
</dbReference>
<evidence type="ECO:0000256" key="2">
    <source>
        <dbReference type="ARBA" id="ARBA00005245"/>
    </source>
</evidence>
<dbReference type="GO" id="GO:0006465">
    <property type="term" value="P:signal peptide processing"/>
    <property type="evidence" value="ECO:0007669"/>
    <property type="project" value="InterPro"/>
</dbReference>
<dbReference type="PANTHER" id="PTHR13202">
    <property type="entry name" value="MICROSOMAL SIGNAL PEPTIDASE 12 KDA SUBUNIT"/>
    <property type="match status" value="1"/>
</dbReference>
<evidence type="ECO:0000256" key="6">
    <source>
        <dbReference type="ARBA" id="ARBA00022989"/>
    </source>
</evidence>
<dbReference type="GO" id="GO:0045047">
    <property type="term" value="P:protein targeting to ER"/>
    <property type="evidence" value="ECO:0007669"/>
    <property type="project" value="TreeGrafter"/>
</dbReference>
<keyword evidence="5" id="KW-0256">Endoplasmic reticulum</keyword>
<evidence type="ECO:0000256" key="4">
    <source>
        <dbReference type="ARBA" id="ARBA00022692"/>
    </source>
</evidence>
<evidence type="ECO:0000256" key="3">
    <source>
        <dbReference type="ARBA" id="ARBA00017059"/>
    </source>
</evidence>
<keyword evidence="4 9" id="KW-0812">Transmembrane</keyword>
<comment type="subcellular location">
    <subcellularLocation>
        <location evidence="1">Endoplasmic reticulum membrane</location>
        <topology evidence="1">Multi-pass membrane protein</topology>
    </subcellularLocation>
</comment>
<keyword evidence="7 9" id="KW-0472">Membrane</keyword>
<keyword evidence="6 9" id="KW-1133">Transmembrane helix</keyword>
<dbReference type="AlphaFoldDB" id="A0AAW2Z174"/>
<evidence type="ECO:0000256" key="9">
    <source>
        <dbReference type="SAM" id="Phobius"/>
    </source>
</evidence>
<evidence type="ECO:0000256" key="5">
    <source>
        <dbReference type="ARBA" id="ARBA00022824"/>
    </source>
</evidence>
<protein>
    <recommendedName>
        <fullName evidence="3">Signal peptidase complex subunit 1</fullName>
    </recommendedName>
</protein>
<dbReference type="EMBL" id="JAOPGA020000969">
    <property type="protein sequence ID" value="KAL0483566.1"/>
    <property type="molecule type" value="Genomic_DNA"/>
</dbReference>
<dbReference type="InterPro" id="IPR009542">
    <property type="entry name" value="Spc1/SPCS1"/>
</dbReference>
<keyword evidence="11" id="KW-1185">Reference proteome</keyword>
<reference evidence="10 11" key="1">
    <citation type="submission" date="2024-03" db="EMBL/GenBank/DDBJ databases">
        <title>The Acrasis kona genome and developmental transcriptomes reveal deep origins of eukaryotic multicellular pathways.</title>
        <authorList>
            <person name="Sheikh S."/>
            <person name="Fu C.-J."/>
            <person name="Brown M.W."/>
            <person name="Baldauf S.L."/>
        </authorList>
    </citation>
    <scope>NUCLEOTIDE SEQUENCE [LARGE SCALE GENOMIC DNA]</scope>
    <source>
        <strain evidence="10 11">ATCC MYA-3509</strain>
    </source>
</reference>
<dbReference type="PANTHER" id="PTHR13202:SF0">
    <property type="entry name" value="SIGNAL PEPTIDASE COMPLEX SUBUNIT 1"/>
    <property type="match status" value="1"/>
</dbReference>
<gene>
    <name evidence="10" type="ORF">AKO1_014566</name>
</gene>
<comment type="similarity">
    <text evidence="2">Belongs to the SPCS1 family.</text>
</comment>
<organism evidence="10 11">
    <name type="scientific">Acrasis kona</name>
    <dbReference type="NCBI Taxonomy" id="1008807"/>
    <lineage>
        <taxon>Eukaryota</taxon>
        <taxon>Discoba</taxon>
        <taxon>Heterolobosea</taxon>
        <taxon>Tetramitia</taxon>
        <taxon>Eutetramitia</taxon>
        <taxon>Acrasidae</taxon>
        <taxon>Acrasis</taxon>
    </lineage>
</organism>
<dbReference type="Proteomes" id="UP001431209">
    <property type="component" value="Unassembled WGS sequence"/>
</dbReference>
<evidence type="ECO:0000313" key="10">
    <source>
        <dbReference type="EMBL" id="KAL0483566.1"/>
    </source>
</evidence>
<evidence type="ECO:0000313" key="11">
    <source>
        <dbReference type="Proteomes" id="UP001431209"/>
    </source>
</evidence>
<evidence type="ECO:0000256" key="7">
    <source>
        <dbReference type="ARBA" id="ARBA00023136"/>
    </source>
</evidence>
<dbReference type="GO" id="GO:0005787">
    <property type="term" value="C:signal peptidase complex"/>
    <property type="evidence" value="ECO:0007669"/>
    <property type="project" value="InterPro"/>
</dbReference>
<proteinExistence type="inferred from homology"/>
<comment type="caution">
    <text evidence="10">The sequence shown here is derived from an EMBL/GenBank/DDBJ whole genome shotgun (WGS) entry which is preliminary data.</text>
</comment>
<feature type="transmembrane region" description="Helical" evidence="9">
    <location>
        <begin position="44"/>
        <end position="66"/>
    </location>
</feature>
<feature type="transmembrane region" description="Helical" evidence="9">
    <location>
        <begin position="18"/>
        <end position="37"/>
    </location>
</feature>
<comment type="function">
    <text evidence="8">Component of the signal peptidase complex (SPC) which catalyzes the cleavage of N-terminal signal sequences from nascent proteins as they are translocated into the lumen of the endoplasmic reticulum. Dispensable for SPC enzymatic activity.</text>
</comment>
<name>A0AAW2Z174_9EUKA</name>
<evidence type="ECO:0000256" key="1">
    <source>
        <dbReference type="ARBA" id="ARBA00004477"/>
    </source>
</evidence>